<evidence type="ECO:0000256" key="2">
    <source>
        <dbReference type="ARBA" id="ARBA00018940"/>
    </source>
</evidence>
<dbReference type="InterPro" id="IPR009865">
    <property type="entry name" value="Proacrosin-bd"/>
</dbReference>
<feature type="compositionally biased region" description="Basic and acidic residues" evidence="9">
    <location>
        <begin position="253"/>
        <end position="262"/>
    </location>
</feature>
<dbReference type="OrthoDB" id="9009946at2759"/>
<evidence type="ECO:0000256" key="8">
    <source>
        <dbReference type="ARBA" id="ARBA00045517"/>
    </source>
</evidence>
<feature type="compositionally biased region" description="Polar residues" evidence="9">
    <location>
        <begin position="169"/>
        <end position="200"/>
    </location>
</feature>
<protein>
    <recommendedName>
        <fullName evidence="2">Acrosin-binding protein</fullName>
    </recommendedName>
    <alternativeName>
        <fullName evidence="6">Acrosin-binding protein, 60 kDa form</fullName>
    </alternativeName>
    <alternativeName>
        <fullName evidence="7">Proacrosin-binding protein sp32</fullName>
    </alternativeName>
</protein>
<reference evidence="10" key="2">
    <citation type="submission" date="2025-09" db="UniProtKB">
        <authorList>
            <consortium name="Ensembl"/>
        </authorList>
    </citation>
    <scope>IDENTIFICATION</scope>
</reference>
<dbReference type="Pfam" id="PF07222">
    <property type="entry name" value="PBP_sp32"/>
    <property type="match status" value="1"/>
</dbReference>
<feature type="compositionally biased region" description="Basic and acidic residues" evidence="9">
    <location>
        <begin position="1"/>
        <end position="15"/>
    </location>
</feature>
<keyword evidence="4" id="KW-0732">Signal</keyword>
<name>A0A8C5MX39_9ANUR</name>
<keyword evidence="3" id="KW-0597">Phosphoprotein</keyword>
<evidence type="ECO:0000313" key="10">
    <source>
        <dbReference type="Ensembl" id="ENSLLEP00000018301.1"/>
    </source>
</evidence>
<evidence type="ECO:0000256" key="1">
    <source>
        <dbReference type="ARBA" id="ARBA00004218"/>
    </source>
</evidence>
<dbReference type="PANTHER" id="PTHR21362:SF1">
    <property type="entry name" value="ACROSIN-BINDING PROTEIN"/>
    <property type="match status" value="1"/>
</dbReference>
<reference evidence="10" key="1">
    <citation type="submission" date="2025-08" db="UniProtKB">
        <authorList>
            <consortium name="Ensembl"/>
        </authorList>
    </citation>
    <scope>IDENTIFICATION</scope>
</reference>
<feature type="region of interest" description="Disordered" evidence="9">
    <location>
        <begin position="1"/>
        <end position="21"/>
    </location>
</feature>
<evidence type="ECO:0000256" key="5">
    <source>
        <dbReference type="ARBA" id="ARBA00023329"/>
    </source>
</evidence>
<keyword evidence="5" id="KW-0968">Cytoplasmic vesicle</keyword>
<feature type="compositionally biased region" description="Low complexity" evidence="9">
    <location>
        <begin position="201"/>
        <end position="215"/>
    </location>
</feature>
<dbReference type="Proteomes" id="UP000694569">
    <property type="component" value="Unplaced"/>
</dbReference>
<organism evidence="10 11">
    <name type="scientific">Leptobrachium leishanense</name>
    <name type="common">Leishan spiny toad</name>
    <dbReference type="NCBI Taxonomy" id="445787"/>
    <lineage>
        <taxon>Eukaryota</taxon>
        <taxon>Metazoa</taxon>
        <taxon>Chordata</taxon>
        <taxon>Craniata</taxon>
        <taxon>Vertebrata</taxon>
        <taxon>Euteleostomi</taxon>
        <taxon>Amphibia</taxon>
        <taxon>Batrachia</taxon>
        <taxon>Anura</taxon>
        <taxon>Pelobatoidea</taxon>
        <taxon>Megophryidae</taxon>
        <taxon>Leptobrachium</taxon>
    </lineage>
</organism>
<dbReference type="GeneTree" id="ENSGT00390000000826"/>
<feature type="region of interest" description="Disordered" evidence="9">
    <location>
        <begin position="246"/>
        <end position="282"/>
    </location>
</feature>
<dbReference type="GO" id="GO:0005634">
    <property type="term" value="C:nucleus"/>
    <property type="evidence" value="ECO:0007669"/>
    <property type="project" value="TreeGrafter"/>
</dbReference>
<evidence type="ECO:0000256" key="9">
    <source>
        <dbReference type="SAM" id="MobiDB-lite"/>
    </source>
</evidence>
<evidence type="ECO:0000256" key="7">
    <source>
        <dbReference type="ARBA" id="ARBA00033453"/>
    </source>
</evidence>
<evidence type="ECO:0000256" key="3">
    <source>
        <dbReference type="ARBA" id="ARBA00022553"/>
    </source>
</evidence>
<evidence type="ECO:0000256" key="6">
    <source>
        <dbReference type="ARBA" id="ARBA00032734"/>
    </source>
</evidence>
<evidence type="ECO:0000313" key="11">
    <source>
        <dbReference type="Proteomes" id="UP000694569"/>
    </source>
</evidence>
<evidence type="ECO:0000256" key="4">
    <source>
        <dbReference type="ARBA" id="ARBA00022729"/>
    </source>
</evidence>
<feature type="region of interest" description="Disordered" evidence="9">
    <location>
        <begin position="169"/>
        <end position="223"/>
    </location>
</feature>
<dbReference type="PANTHER" id="PTHR21362">
    <property type="entry name" value="ACROSIN-BINDING PROTEIN"/>
    <property type="match status" value="1"/>
</dbReference>
<sequence length="303" mass="33930">MQLQHRKDPGRRGDSPADSGASQCPDWASAALSAFPICCLAYVILQRPQATGNSLRPGTSSKPGSPLTEDEYMEFWEIFQPEWKAKYICNIRETLGCEESRVRRFDQYENHGSIPNGGTVILLLKGTVCAALRTRSPFLTFCKFALYRCSSEQYYLKRILCADDQPVNVSQIPKGSQPPTTKGPVRQSTTIPRPSTTMHLSTAKSTKSSSKPTSSLPQDKRDEAGLPSALHTHIVNLLRLSLRVNDAEPPQSDSDKKIPIRERRSKSNSPSKQAKARHRLLYKEQKEILESTYDNLDHKKTKA</sequence>
<dbReference type="Ensembl" id="ENSLLET00000019024.1">
    <property type="protein sequence ID" value="ENSLLEP00000018301.1"/>
    <property type="gene ID" value="ENSLLEG00000011570.1"/>
</dbReference>
<proteinExistence type="predicted"/>
<comment type="subcellular location">
    <subcellularLocation>
        <location evidence="1">Cytoplasmic vesicle</location>
        <location evidence="1">Secretory vesicle</location>
        <location evidence="1">Acrosome</location>
    </subcellularLocation>
</comment>
<comment type="function">
    <text evidence="8">Acrosomal protein that maintains proacrosin (pro-ACR) as an enzymatically inactive zymogen in the acrosome. Involved also in the acrosome formation.</text>
</comment>
<dbReference type="AlphaFoldDB" id="A0A8C5MX39"/>
<accession>A0A8C5MX39</accession>
<dbReference type="GO" id="GO:0001669">
    <property type="term" value="C:acrosomal vesicle"/>
    <property type="evidence" value="ECO:0007669"/>
    <property type="project" value="UniProtKB-SubCell"/>
</dbReference>
<keyword evidence="11" id="KW-1185">Reference proteome</keyword>